<reference evidence="6" key="2">
    <citation type="submission" date="2006-05" db="EMBL/GenBank/DDBJ databases">
        <title>Sequencing of the draft genome and assembly of Desulfuromonas acetoxidans DSM 684.</title>
        <authorList>
            <consortium name="US DOE Joint Genome Institute (JGI-PGF)"/>
            <person name="Copeland A."/>
            <person name="Lucas S."/>
            <person name="Lapidus A."/>
            <person name="Barry K."/>
            <person name="Detter J.C."/>
            <person name="Glavina del Rio T."/>
            <person name="Hammon N."/>
            <person name="Israni S."/>
            <person name="Dalin E."/>
            <person name="Tice H."/>
            <person name="Bruce D."/>
            <person name="Pitluck S."/>
            <person name="Richardson P."/>
        </authorList>
    </citation>
    <scope>NUCLEOTIDE SEQUENCE [LARGE SCALE GENOMIC DNA]</scope>
    <source>
        <strain evidence="6">DSM 684</strain>
    </source>
</reference>
<dbReference type="Proteomes" id="UP000005695">
    <property type="component" value="Unassembled WGS sequence"/>
</dbReference>
<keyword evidence="6" id="KW-0966">Cell projection</keyword>
<keyword evidence="7" id="KW-1185">Reference proteome</keyword>
<dbReference type="RefSeq" id="WP_006000266.1">
    <property type="nucleotide sequence ID" value="NZ_AAEW02000008.1"/>
</dbReference>
<evidence type="ECO:0000256" key="3">
    <source>
        <dbReference type="ARBA" id="ARBA00023143"/>
    </source>
</evidence>
<dbReference type="OrthoDB" id="285952at2"/>
<dbReference type="NCBIfam" id="TIGR00205">
    <property type="entry name" value="fliE"/>
    <property type="match status" value="1"/>
</dbReference>
<keyword evidence="3 4" id="KW-0975">Bacterial flagellum</keyword>
<name>Q1JZU0_DESA6</name>
<keyword evidence="6" id="KW-0282">Flagellum</keyword>
<evidence type="ECO:0000313" key="6">
    <source>
        <dbReference type="EMBL" id="EAT15802.1"/>
    </source>
</evidence>
<organism evidence="6 7">
    <name type="scientific">Desulfuromonas acetoxidans (strain DSM 684 / 11070)</name>
    <dbReference type="NCBI Taxonomy" id="281689"/>
    <lineage>
        <taxon>Bacteria</taxon>
        <taxon>Pseudomonadati</taxon>
        <taxon>Thermodesulfobacteriota</taxon>
        <taxon>Desulfuromonadia</taxon>
        <taxon>Desulfuromonadales</taxon>
        <taxon>Desulfuromonadaceae</taxon>
        <taxon>Desulfuromonas</taxon>
    </lineage>
</organism>
<dbReference type="GO" id="GO:0005198">
    <property type="term" value="F:structural molecule activity"/>
    <property type="evidence" value="ECO:0007669"/>
    <property type="project" value="UniProtKB-UniRule"/>
</dbReference>
<dbReference type="HAMAP" id="MF_00724">
    <property type="entry name" value="FliE"/>
    <property type="match status" value="1"/>
</dbReference>
<dbReference type="PRINTS" id="PR01006">
    <property type="entry name" value="FLGHOOKFLIE"/>
</dbReference>
<dbReference type="GO" id="GO:0003774">
    <property type="term" value="F:cytoskeletal motor activity"/>
    <property type="evidence" value="ECO:0007669"/>
    <property type="project" value="InterPro"/>
</dbReference>
<evidence type="ECO:0000256" key="1">
    <source>
        <dbReference type="ARBA" id="ARBA00004117"/>
    </source>
</evidence>
<dbReference type="AlphaFoldDB" id="Q1JZU0"/>
<dbReference type="EMBL" id="AAEW02000008">
    <property type="protein sequence ID" value="EAT15802.1"/>
    <property type="molecule type" value="Genomic_DNA"/>
</dbReference>
<dbReference type="Pfam" id="PF02049">
    <property type="entry name" value="FliE"/>
    <property type="match status" value="1"/>
</dbReference>
<evidence type="ECO:0000256" key="2">
    <source>
        <dbReference type="ARBA" id="ARBA00009272"/>
    </source>
</evidence>
<gene>
    <name evidence="4" type="primary">fliE</name>
    <name evidence="6" type="ORF">Dace_2502</name>
</gene>
<accession>Q1JZU0</accession>
<dbReference type="GO" id="GO:0071973">
    <property type="term" value="P:bacterial-type flagellum-dependent cell motility"/>
    <property type="evidence" value="ECO:0007669"/>
    <property type="project" value="InterPro"/>
</dbReference>
<comment type="caution">
    <text evidence="6">The sequence shown here is derived from an EMBL/GenBank/DDBJ whole genome shotgun (WGS) entry which is preliminary data.</text>
</comment>
<evidence type="ECO:0000256" key="4">
    <source>
        <dbReference type="HAMAP-Rule" id="MF_00724"/>
    </source>
</evidence>
<sequence>MNDISIDTHLKSMMPKLSFDKETPQSGFADMLTEAIDQTNKAQLDADSAVTDLVTGKADNLHEVMLSMEEADVSMRMLVQIRNKVVDAYKEIIQMQV</sequence>
<protein>
    <recommendedName>
        <fullName evidence="4 5">Flagellar hook-basal body complex protein FliE</fullName>
    </recommendedName>
</protein>
<evidence type="ECO:0000256" key="5">
    <source>
        <dbReference type="NCBIfam" id="TIGR00205"/>
    </source>
</evidence>
<comment type="similarity">
    <text evidence="2 4">Belongs to the FliE family.</text>
</comment>
<dbReference type="PANTHER" id="PTHR34653">
    <property type="match status" value="1"/>
</dbReference>
<dbReference type="GO" id="GO:0009425">
    <property type="term" value="C:bacterial-type flagellum basal body"/>
    <property type="evidence" value="ECO:0007669"/>
    <property type="project" value="UniProtKB-SubCell"/>
</dbReference>
<comment type="subcellular location">
    <subcellularLocation>
        <location evidence="1 4">Bacterial flagellum basal body</location>
    </subcellularLocation>
</comment>
<reference evidence="6" key="1">
    <citation type="submission" date="2006-05" db="EMBL/GenBank/DDBJ databases">
        <title>Annotation of the draft genome assembly of Desulfuromonas acetoxidans DSM 684.</title>
        <authorList>
            <consortium name="US DOE Joint Genome Institute (JGI-ORNL)"/>
            <person name="Larimer F."/>
            <person name="Land M."/>
            <person name="Hauser L."/>
        </authorList>
    </citation>
    <scope>NUCLEOTIDE SEQUENCE [LARGE SCALE GENOMIC DNA]</scope>
    <source>
        <strain evidence="6">DSM 684</strain>
    </source>
</reference>
<keyword evidence="6" id="KW-0969">Cilium</keyword>
<dbReference type="InterPro" id="IPR001624">
    <property type="entry name" value="FliE"/>
</dbReference>
<evidence type="ECO:0000313" key="7">
    <source>
        <dbReference type="Proteomes" id="UP000005695"/>
    </source>
</evidence>
<proteinExistence type="inferred from homology"/>
<dbReference type="PANTHER" id="PTHR34653:SF1">
    <property type="entry name" value="FLAGELLAR HOOK-BASAL BODY COMPLEX PROTEIN FLIE"/>
    <property type="match status" value="1"/>
</dbReference>